<name>A0A975S3K5_9RHOB</name>
<geneLocation type="plasmid" evidence="4 5">
    <name>p1</name>
</geneLocation>
<dbReference type="EMBL" id="CP076362">
    <property type="protein sequence ID" value="QWK92496.1"/>
    <property type="molecule type" value="Genomic_DNA"/>
</dbReference>
<protein>
    <submittedName>
        <fullName evidence="4">TetR/AcrR family transcriptional regulator</fullName>
    </submittedName>
</protein>
<dbReference type="InterPro" id="IPR050109">
    <property type="entry name" value="HTH-type_TetR-like_transc_reg"/>
</dbReference>
<feature type="domain" description="HTH tetR-type" evidence="3">
    <location>
        <begin position="7"/>
        <end position="67"/>
    </location>
</feature>
<dbReference type="KEGG" id="gfu:KM031_17645"/>
<dbReference type="AlphaFoldDB" id="A0A975S3K5"/>
<dbReference type="PANTHER" id="PTHR30055:SF146">
    <property type="entry name" value="HTH-TYPE TRANSCRIPTIONAL DUAL REGULATOR CECR"/>
    <property type="match status" value="1"/>
</dbReference>
<organism evidence="4 5">
    <name type="scientific">Gemmobacter fulvus</name>
    <dbReference type="NCBI Taxonomy" id="2840474"/>
    <lineage>
        <taxon>Bacteria</taxon>
        <taxon>Pseudomonadati</taxon>
        <taxon>Pseudomonadota</taxon>
        <taxon>Alphaproteobacteria</taxon>
        <taxon>Rhodobacterales</taxon>
        <taxon>Paracoccaceae</taxon>
        <taxon>Gemmobacter</taxon>
    </lineage>
</organism>
<dbReference type="InterPro" id="IPR001647">
    <property type="entry name" value="HTH_TetR"/>
</dbReference>
<evidence type="ECO:0000256" key="1">
    <source>
        <dbReference type="ARBA" id="ARBA00023125"/>
    </source>
</evidence>
<reference evidence="4" key="1">
    <citation type="submission" date="2021-06" db="EMBL/GenBank/DDBJ databases">
        <authorList>
            <person name="Lee C.-S."/>
            <person name="Jin L."/>
        </authorList>
    </citation>
    <scope>NUCLEOTIDE SEQUENCE</scope>
    <source>
        <strain evidence="4">Con5</strain>
        <plasmid evidence="4">p1</plasmid>
    </source>
</reference>
<keyword evidence="5" id="KW-1185">Reference proteome</keyword>
<evidence type="ECO:0000313" key="5">
    <source>
        <dbReference type="Proteomes" id="UP000679352"/>
    </source>
</evidence>
<dbReference type="SUPFAM" id="SSF46689">
    <property type="entry name" value="Homeodomain-like"/>
    <property type="match status" value="1"/>
</dbReference>
<evidence type="ECO:0000256" key="2">
    <source>
        <dbReference type="PROSITE-ProRule" id="PRU00335"/>
    </source>
</evidence>
<dbReference type="GO" id="GO:0003700">
    <property type="term" value="F:DNA-binding transcription factor activity"/>
    <property type="evidence" value="ECO:0007669"/>
    <property type="project" value="TreeGrafter"/>
</dbReference>
<dbReference type="PANTHER" id="PTHR30055">
    <property type="entry name" value="HTH-TYPE TRANSCRIPTIONAL REGULATOR RUTR"/>
    <property type="match status" value="1"/>
</dbReference>
<gene>
    <name evidence="4" type="ORF">KM031_17645</name>
</gene>
<dbReference type="Gene3D" id="1.10.10.60">
    <property type="entry name" value="Homeodomain-like"/>
    <property type="match status" value="1"/>
</dbReference>
<dbReference type="PROSITE" id="PS50977">
    <property type="entry name" value="HTH_TETR_2"/>
    <property type="match status" value="1"/>
</dbReference>
<proteinExistence type="predicted"/>
<keyword evidence="4" id="KW-0614">Plasmid</keyword>
<dbReference type="Pfam" id="PF00440">
    <property type="entry name" value="TetR_N"/>
    <property type="match status" value="1"/>
</dbReference>
<dbReference type="Gene3D" id="1.10.357.10">
    <property type="entry name" value="Tetracycline Repressor, domain 2"/>
    <property type="match status" value="1"/>
</dbReference>
<accession>A0A975S3K5</accession>
<keyword evidence="1 2" id="KW-0238">DNA-binding</keyword>
<dbReference type="InterPro" id="IPR009057">
    <property type="entry name" value="Homeodomain-like_sf"/>
</dbReference>
<evidence type="ECO:0000313" key="4">
    <source>
        <dbReference type="EMBL" id="QWK92496.1"/>
    </source>
</evidence>
<sequence length="203" mass="22148">MDDTTRQRREATIHAAAYALLAQHGYGGTSMLRIARAAQASNETLYRWYGDKDGLFTAMARENAADTRRLLENALECHDDPWEALAAVAPTFLRMILGDRAILLNRAAAADPTGALGAAISAGGREEIRPLICRLMERLCTGSHHDPNQVTGWFLGVLLGDLQVRRIIHDQPALSEQEIVLRCNGTLATLRRLTTEACASSGP</sequence>
<evidence type="ECO:0000259" key="3">
    <source>
        <dbReference type="PROSITE" id="PS50977"/>
    </source>
</evidence>
<feature type="DNA-binding region" description="H-T-H motif" evidence="2">
    <location>
        <begin position="30"/>
        <end position="49"/>
    </location>
</feature>
<dbReference type="GO" id="GO:0000976">
    <property type="term" value="F:transcription cis-regulatory region binding"/>
    <property type="evidence" value="ECO:0007669"/>
    <property type="project" value="TreeGrafter"/>
</dbReference>
<dbReference type="Proteomes" id="UP000679352">
    <property type="component" value="Plasmid p1"/>
</dbReference>